<dbReference type="GO" id="GO:0006606">
    <property type="term" value="P:protein import into nucleus"/>
    <property type="evidence" value="ECO:0007669"/>
    <property type="project" value="TreeGrafter"/>
</dbReference>
<evidence type="ECO:0000256" key="4">
    <source>
        <dbReference type="ARBA" id="ARBA00022927"/>
    </source>
</evidence>
<evidence type="ECO:0000256" key="5">
    <source>
        <dbReference type="ARBA" id="ARBA00023010"/>
    </source>
</evidence>
<dbReference type="PANTHER" id="PTHR13257">
    <property type="entry name" value="NUCLEOPORIN NUP84-RELATED"/>
    <property type="match status" value="1"/>
</dbReference>
<dbReference type="InterPro" id="IPR019321">
    <property type="entry name" value="Nucleoporin_Nup88"/>
</dbReference>
<protein>
    <recommendedName>
        <fullName evidence="11">Nuclear pore complex protein NUP88</fullName>
    </recommendedName>
</protein>
<proteinExistence type="predicted"/>
<feature type="region of interest" description="Disordered" evidence="8">
    <location>
        <begin position="1"/>
        <end position="48"/>
    </location>
</feature>
<sequence length="846" mass="93678">MVRFALSQSPETKEQSPLSVTTAREEKNALVALPSGGRSTPTPTLKKTPTSAAAAEIAITTAGKEEWVPLHKHPIFHTKTPPSGSQQRNLSAWDGSSRLYLWDPDSHLLHLLPVRFTDEYPNVPSIIESSPSSSKVLRPDVRISFEVHHISVNRNGSALFLYGPARLCVMYLHQRMPSYDGAVICRTVSVGSKIFFDGANALRILCVAWHPFSATHLGVLSSDSVFRLFDMSADLEQPEQEYYLQPFEPGGCPSAVSICPVAFAFGHEHLWDKFTVFVLFSDGSIYVICPVVPYGSGYSCESIDEIYKDAHTFGLNSPNSQAVSNSTVAIAWLKATFPGLAEQSVEGGNRVEIKAMPYAPLDSSLSLQGPLCRVHHNDENKNSKAECEGMAVDFLYNSVGKDSLLVVAWSNGQLHIDSLADEVQPVWNEGSSPRLRVDSYGNISGVAMICESKPQGLKTVKLDHIANPKIACDTTDDVWLGNPPPLLRLSFVDLALPTSALNSGLLSVFADPLLPERIYCLHGNGVDSVVLHFLPFSDQSHGGVGIAKAPSVHVVLSTCHDETCHPSPLCCFVPMASSFGNSWIVGVTSSFECVAVEMRNWDTTPPISIDKLKTFSISAEPFESATEDILCKDVLNGPKVVLVPSSSSLRSLSPESFEGKSTLHHYLKLFREAYVEYAHKVFVELRHHEAYIKKAVKDQHTRLSEVKKKLDGVDAREQSLNDRINRSVQFYGHLEERLQRFRTLPVAKKKPLSYAEREFKSQLERFSRLELNAMHSSIEVMNTRLRRYVQSSQTVNTPQKTPVARNRLDDQVSHLKSSLEKLALLNSENSKKLKSIEGALTRKERE</sequence>
<evidence type="ECO:0000256" key="6">
    <source>
        <dbReference type="ARBA" id="ARBA00023132"/>
    </source>
</evidence>
<dbReference type="GO" id="GO:0000056">
    <property type="term" value="P:ribosomal small subunit export from nucleus"/>
    <property type="evidence" value="ECO:0007669"/>
    <property type="project" value="InterPro"/>
</dbReference>
<dbReference type="GO" id="GO:0000055">
    <property type="term" value="P:ribosomal large subunit export from nucleus"/>
    <property type="evidence" value="ECO:0007669"/>
    <property type="project" value="InterPro"/>
</dbReference>
<keyword evidence="3" id="KW-0509">mRNA transport</keyword>
<keyword evidence="4" id="KW-0653">Protein transport</keyword>
<evidence type="ECO:0000256" key="8">
    <source>
        <dbReference type="SAM" id="MobiDB-lite"/>
    </source>
</evidence>
<keyword evidence="10" id="KW-1185">Reference proteome</keyword>
<evidence type="ECO:0000256" key="3">
    <source>
        <dbReference type="ARBA" id="ARBA00022816"/>
    </source>
</evidence>
<evidence type="ECO:0000256" key="7">
    <source>
        <dbReference type="ARBA" id="ARBA00023242"/>
    </source>
</evidence>
<evidence type="ECO:0008006" key="11">
    <source>
        <dbReference type="Google" id="ProtNLM"/>
    </source>
</evidence>
<evidence type="ECO:0000313" key="10">
    <source>
        <dbReference type="Proteomes" id="UP001180020"/>
    </source>
</evidence>
<gene>
    <name evidence="9" type="ORF">QJS10_CPA10g01402</name>
</gene>
<reference evidence="9" key="2">
    <citation type="submission" date="2023-06" db="EMBL/GenBank/DDBJ databases">
        <authorList>
            <person name="Ma L."/>
            <person name="Liu K.-W."/>
            <person name="Li Z."/>
            <person name="Hsiao Y.-Y."/>
            <person name="Qi Y."/>
            <person name="Fu T."/>
            <person name="Tang G."/>
            <person name="Zhang D."/>
            <person name="Sun W.-H."/>
            <person name="Liu D.-K."/>
            <person name="Li Y."/>
            <person name="Chen G.-Z."/>
            <person name="Liu X.-D."/>
            <person name="Liao X.-Y."/>
            <person name="Jiang Y.-T."/>
            <person name="Yu X."/>
            <person name="Hao Y."/>
            <person name="Huang J."/>
            <person name="Zhao X.-W."/>
            <person name="Ke S."/>
            <person name="Chen Y.-Y."/>
            <person name="Wu W.-L."/>
            <person name="Hsu J.-L."/>
            <person name="Lin Y.-F."/>
            <person name="Huang M.-D."/>
            <person name="Li C.-Y."/>
            <person name="Huang L."/>
            <person name="Wang Z.-W."/>
            <person name="Zhao X."/>
            <person name="Zhong W.-Y."/>
            <person name="Peng D.-H."/>
            <person name="Ahmad S."/>
            <person name="Lan S."/>
            <person name="Zhang J.-S."/>
            <person name="Tsai W.-C."/>
            <person name="Van De Peer Y."/>
            <person name="Liu Z.-J."/>
        </authorList>
    </citation>
    <scope>NUCLEOTIDE SEQUENCE</scope>
    <source>
        <strain evidence="9">CP</strain>
        <tissue evidence="9">Leaves</tissue>
    </source>
</reference>
<dbReference type="InterPro" id="IPR037700">
    <property type="entry name" value="NUP88/NUP82"/>
</dbReference>
<dbReference type="Proteomes" id="UP001180020">
    <property type="component" value="Unassembled WGS sequence"/>
</dbReference>
<comment type="subcellular location">
    <subcellularLocation>
        <location evidence="1">Nucleus</location>
        <location evidence="1">Nuclear pore complex</location>
    </subcellularLocation>
</comment>
<evidence type="ECO:0000256" key="2">
    <source>
        <dbReference type="ARBA" id="ARBA00022448"/>
    </source>
</evidence>
<feature type="compositionally biased region" description="Polar residues" evidence="8">
    <location>
        <begin position="1"/>
        <end position="22"/>
    </location>
</feature>
<name>A0AAV9DZC6_ACOCL</name>
<dbReference type="PANTHER" id="PTHR13257:SF0">
    <property type="entry name" value="NUCLEAR PORE COMPLEX PROTEIN NUP88"/>
    <property type="match status" value="1"/>
</dbReference>
<keyword evidence="5" id="KW-0811">Translocation</keyword>
<reference evidence="9" key="1">
    <citation type="journal article" date="2023" name="Nat. Commun.">
        <title>Diploid and tetraploid genomes of Acorus and the evolution of monocots.</title>
        <authorList>
            <person name="Ma L."/>
            <person name="Liu K.W."/>
            <person name="Li Z."/>
            <person name="Hsiao Y.Y."/>
            <person name="Qi Y."/>
            <person name="Fu T."/>
            <person name="Tang G.D."/>
            <person name="Zhang D."/>
            <person name="Sun W.H."/>
            <person name="Liu D.K."/>
            <person name="Li Y."/>
            <person name="Chen G.Z."/>
            <person name="Liu X.D."/>
            <person name="Liao X.Y."/>
            <person name="Jiang Y.T."/>
            <person name="Yu X."/>
            <person name="Hao Y."/>
            <person name="Huang J."/>
            <person name="Zhao X.W."/>
            <person name="Ke S."/>
            <person name="Chen Y.Y."/>
            <person name="Wu W.L."/>
            <person name="Hsu J.L."/>
            <person name="Lin Y.F."/>
            <person name="Huang M.D."/>
            <person name="Li C.Y."/>
            <person name="Huang L."/>
            <person name="Wang Z.W."/>
            <person name="Zhao X."/>
            <person name="Zhong W.Y."/>
            <person name="Peng D.H."/>
            <person name="Ahmad S."/>
            <person name="Lan S."/>
            <person name="Zhang J.S."/>
            <person name="Tsai W.C."/>
            <person name="Van de Peer Y."/>
            <person name="Liu Z.J."/>
        </authorList>
    </citation>
    <scope>NUCLEOTIDE SEQUENCE</scope>
    <source>
        <strain evidence="9">CP</strain>
    </source>
</reference>
<dbReference type="GO" id="GO:0006406">
    <property type="term" value="P:mRNA export from nucleus"/>
    <property type="evidence" value="ECO:0007669"/>
    <property type="project" value="TreeGrafter"/>
</dbReference>
<dbReference type="Pfam" id="PF10168">
    <property type="entry name" value="Nup88"/>
    <property type="match status" value="2"/>
</dbReference>
<organism evidence="9 10">
    <name type="scientific">Acorus calamus</name>
    <name type="common">Sweet flag</name>
    <dbReference type="NCBI Taxonomy" id="4465"/>
    <lineage>
        <taxon>Eukaryota</taxon>
        <taxon>Viridiplantae</taxon>
        <taxon>Streptophyta</taxon>
        <taxon>Embryophyta</taxon>
        <taxon>Tracheophyta</taxon>
        <taxon>Spermatophyta</taxon>
        <taxon>Magnoliopsida</taxon>
        <taxon>Liliopsida</taxon>
        <taxon>Acoraceae</taxon>
        <taxon>Acorus</taxon>
    </lineage>
</organism>
<dbReference type="AlphaFoldDB" id="A0AAV9DZC6"/>
<accession>A0AAV9DZC6</accession>
<keyword evidence="6" id="KW-0906">Nuclear pore complex</keyword>
<keyword evidence="2" id="KW-0813">Transport</keyword>
<comment type="caution">
    <text evidence="9">The sequence shown here is derived from an EMBL/GenBank/DDBJ whole genome shotgun (WGS) entry which is preliminary data.</text>
</comment>
<dbReference type="GO" id="GO:0017056">
    <property type="term" value="F:structural constituent of nuclear pore"/>
    <property type="evidence" value="ECO:0007669"/>
    <property type="project" value="InterPro"/>
</dbReference>
<dbReference type="SUPFAM" id="SSF50978">
    <property type="entry name" value="WD40 repeat-like"/>
    <property type="match status" value="1"/>
</dbReference>
<dbReference type="GO" id="GO:0005643">
    <property type="term" value="C:nuclear pore"/>
    <property type="evidence" value="ECO:0007669"/>
    <property type="project" value="UniProtKB-SubCell"/>
</dbReference>
<keyword evidence="7" id="KW-0539">Nucleus</keyword>
<feature type="compositionally biased region" description="Low complexity" evidence="8">
    <location>
        <begin position="39"/>
        <end position="48"/>
    </location>
</feature>
<dbReference type="EMBL" id="JAUJYO010000010">
    <property type="protein sequence ID" value="KAK1306030.1"/>
    <property type="molecule type" value="Genomic_DNA"/>
</dbReference>
<dbReference type="InterPro" id="IPR036322">
    <property type="entry name" value="WD40_repeat_dom_sf"/>
</dbReference>
<evidence type="ECO:0000256" key="1">
    <source>
        <dbReference type="ARBA" id="ARBA00004567"/>
    </source>
</evidence>
<evidence type="ECO:0000313" key="9">
    <source>
        <dbReference type="EMBL" id="KAK1306030.1"/>
    </source>
</evidence>